<dbReference type="SUPFAM" id="SSF54403">
    <property type="entry name" value="Cystatin/monellin"/>
    <property type="match status" value="1"/>
</dbReference>
<evidence type="ECO:0000313" key="3">
    <source>
        <dbReference type="EMBL" id="GAQ88016.1"/>
    </source>
</evidence>
<organism evidence="3 4">
    <name type="scientific">Klebsormidium nitens</name>
    <name type="common">Green alga</name>
    <name type="synonym">Ulothrix nitens</name>
    <dbReference type="NCBI Taxonomy" id="105231"/>
    <lineage>
        <taxon>Eukaryota</taxon>
        <taxon>Viridiplantae</taxon>
        <taxon>Streptophyta</taxon>
        <taxon>Klebsormidiophyceae</taxon>
        <taxon>Klebsormidiales</taxon>
        <taxon>Klebsormidiaceae</taxon>
        <taxon>Klebsormidium</taxon>
    </lineage>
</organism>
<dbReference type="CDD" id="cd00042">
    <property type="entry name" value="CY"/>
    <property type="match status" value="1"/>
</dbReference>
<dbReference type="Gene3D" id="3.10.450.10">
    <property type="match status" value="1"/>
</dbReference>
<sequence>MSAALAAFTVVLAFSSLPQGDAKFARSLKLNRTRTAPAVTFLPGGFAPLNRSEYENPQVQQIVNFTLDAIALKTNHTGFNHTGHDLRFHILFIKTQVVAGINYVLRLTVAARHFKRAYEAEVFKASHAPFIIPFQSN</sequence>
<name>A0A1Y1IH05_KLENI</name>
<keyword evidence="1" id="KW-0646">Protease inhibitor</keyword>
<feature type="signal peptide" evidence="2">
    <location>
        <begin position="1"/>
        <end position="22"/>
    </location>
</feature>
<dbReference type="InterPro" id="IPR046350">
    <property type="entry name" value="Cystatin_sf"/>
</dbReference>
<dbReference type="OrthoDB" id="2429551at2759"/>
<dbReference type="GO" id="GO:0004869">
    <property type="term" value="F:cysteine-type endopeptidase inhibitor activity"/>
    <property type="evidence" value="ECO:0007669"/>
    <property type="project" value="UniProtKB-KW"/>
</dbReference>
<evidence type="ECO:0008006" key="5">
    <source>
        <dbReference type="Google" id="ProtNLM"/>
    </source>
</evidence>
<evidence type="ECO:0000256" key="2">
    <source>
        <dbReference type="SAM" id="SignalP"/>
    </source>
</evidence>
<keyword evidence="2" id="KW-0732">Signal</keyword>
<dbReference type="AlphaFoldDB" id="A0A1Y1IH05"/>
<dbReference type="Proteomes" id="UP000054558">
    <property type="component" value="Unassembled WGS sequence"/>
</dbReference>
<proteinExistence type="predicted"/>
<protein>
    <recommendedName>
        <fullName evidence="5">Cystatin domain-containing protein</fullName>
    </recommendedName>
</protein>
<keyword evidence="4" id="KW-1185">Reference proteome</keyword>
<accession>A0A1Y1IH05</accession>
<gene>
    <name evidence="3" type="ORF">KFL_003940070</name>
</gene>
<dbReference type="EMBL" id="DF237343">
    <property type="protein sequence ID" value="GAQ88016.1"/>
    <property type="molecule type" value="Genomic_DNA"/>
</dbReference>
<feature type="chain" id="PRO_5012553285" description="Cystatin domain-containing protein" evidence="2">
    <location>
        <begin position="23"/>
        <end position="137"/>
    </location>
</feature>
<evidence type="ECO:0000313" key="4">
    <source>
        <dbReference type="Proteomes" id="UP000054558"/>
    </source>
</evidence>
<keyword evidence="1" id="KW-0789">Thiol protease inhibitor</keyword>
<dbReference type="InterPro" id="IPR000010">
    <property type="entry name" value="Cystatin_dom"/>
</dbReference>
<evidence type="ECO:0000256" key="1">
    <source>
        <dbReference type="ARBA" id="ARBA00022704"/>
    </source>
</evidence>
<reference evidence="3 4" key="1">
    <citation type="journal article" date="2014" name="Nat. Commun.">
        <title>Klebsormidium flaccidum genome reveals primary factors for plant terrestrial adaptation.</title>
        <authorList>
            <person name="Hori K."/>
            <person name="Maruyama F."/>
            <person name="Fujisawa T."/>
            <person name="Togashi T."/>
            <person name="Yamamoto N."/>
            <person name="Seo M."/>
            <person name="Sato S."/>
            <person name="Yamada T."/>
            <person name="Mori H."/>
            <person name="Tajima N."/>
            <person name="Moriyama T."/>
            <person name="Ikeuchi M."/>
            <person name="Watanabe M."/>
            <person name="Wada H."/>
            <person name="Kobayashi K."/>
            <person name="Saito M."/>
            <person name="Masuda T."/>
            <person name="Sasaki-Sekimoto Y."/>
            <person name="Mashiguchi K."/>
            <person name="Awai K."/>
            <person name="Shimojima M."/>
            <person name="Masuda S."/>
            <person name="Iwai M."/>
            <person name="Nobusawa T."/>
            <person name="Narise T."/>
            <person name="Kondo S."/>
            <person name="Saito H."/>
            <person name="Sato R."/>
            <person name="Murakawa M."/>
            <person name="Ihara Y."/>
            <person name="Oshima-Yamada Y."/>
            <person name="Ohtaka K."/>
            <person name="Satoh M."/>
            <person name="Sonobe K."/>
            <person name="Ishii M."/>
            <person name="Ohtani R."/>
            <person name="Kanamori-Sato M."/>
            <person name="Honoki R."/>
            <person name="Miyazaki D."/>
            <person name="Mochizuki H."/>
            <person name="Umetsu J."/>
            <person name="Higashi K."/>
            <person name="Shibata D."/>
            <person name="Kamiya Y."/>
            <person name="Sato N."/>
            <person name="Nakamura Y."/>
            <person name="Tabata S."/>
            <person name="Ida S."/>
            <person name="Kurokawa K."/>
            <person name="Ohta H."/>
        </authorList>
    </citation>
    <scope>NUCLEOTIDE SEQUENCE [LARGE SCALE GENOMIC DNA]</scope>
    <source>
        <strain evidence="3 4">NIES-2285</strain>
    </source>
</reference>